<reference evidence="11" key="1">
    <citation type="journal article" date="2014" name="Int. J. Syst. Evol. Microbiol.">
        <title>Complete genome sequence of Corynebacterium casei LMG S-19264T (=DSM 44701T), isolated from a smear-ripened cheese.</title>
        <authorList>
            <consortium name="US DOE Joint Genome Institute (JGI-PGF)"/>
            <person name="Walter F."/>
            <person name="Albersmeier A."/>
            <person name="Kalinowski J."/>
            <person name="Ruckert C."/>
        </authorList>
    </citation>
    <scope>NUCLEOTIDE SEQUENCE</scope>
    <source>
        <strain evidence="11">KCTC 42097</strain>
    </source>
</reference>
<evidence type="ECO:0000313" key="12">
    <source>
        <dbReference type="Proteomes" id="UP000641137"/>
    </source>
</evidence>
<dbReference type="CDD" id="cd07512">
    <property type="entry name" value="HAD_PGPase"/>
    <property type="match status" value="1"/>
</dbReference>
<proteinExistence type="inferred from homology"/>
<reference evidence="11" key="2">
    <citation type="submission" date="2020-09" db="EMBL/GenBank/DDBJ databases">
        <authorList>
            <person name="Sun Q."/>
            <person name="Kim S."/>
        </authorList>
    </citation>
    <scope>NUCLEOTIDE SEQUENCE</scope>
    <source>
        <strain evidence="11">KCTC 42097</strain>
    </source>
</reference>
<dbReference type="NCBIfam" id="TIGR01509">
    <property type="entry name" value="HAD-SF-IA-v3"/>
    <property type="match status" value="1"/>
</dbReference>
<dbReference type="InterPro" id="IPR006439">
    <property type="entry name" value="HAD-SF_hydro_IA"/>
</dbReference>
<evidence type="ECO:0000256" key="8">
    <source>
        <dbReference type="ARBA" id="ARBA00022842"/>
    </source>
</evidence>
<dbReference type="PANTHER" id="PTHR43434:SF1">
    <property type="entry name" value="PHOSPHOGLYCOLATE PHOSPHATASE"/>
    <property type="match status" value="1"/>
</dbReference>
<dbReference type="InterPro" id="IPR036412">
    <property type="entry name" value="HAD-like_sf"/>
</dbReference>
<feature type="active site" description="Nucleophile" evidence="10">
    <location>
        <position position="9"/>
    </location>
</feature>
<sequence>MSRPTAVFDLDGTLIHTAPDLLDSLNHCLEAAGMQTASTSEFTRFVGMGVKVMLERAFEAQQKRATPEQFQAMFDQFIGHYSGNMPGKSQPYPGILDALDRLDEAGFDLAICTNKTEALATQLIAGLDLTRRFKILTGGDTFPFRKPDPRHIIETVRKIGNDPERAIMVGDSRADINAAKAAGIPVIAVDFGYTDLHVREFDPSVIISHYNELTVELVDGLLRAAAG</sequence>
<feature type="binding site" evidence="10">
    <location>
        <position position="11"/>
    </location>
    <ligand>
        <name>Mg(2+)</name>
        <dbReference type="ChEBI" id="CHEBI:18420"/>
    </ligand>
</feature>
<keyword evidence="8 10" id="KW-0460">Magnesium</keyword>
<evidence type="ECO:0000256" key="10">
    <source>
        <dbReference type="HAMAP-Rule" id="MF_00495"/>
    </source>
</evidence>
<evidence type="ECO:0000256" key="2">
    <source>
        <dbReference type="ARBA" id="ARBA00001946"/>
    </source>
</evidence>
<name>A0A8J3GI45_9HYPH</name>
<dbReference type="EC" id="3.1.3.18" evidence="5 10"/>
<comment type="pathway">
    <text evidence="3 10">Organic acid metabolism; glycolate biosynthesis; glycolate from 2-phosphoglycolate: step 1/1.</text>
</comment>
<dbReference type="Gene3D" id="3.40.50.1000">
    <property type="entry name" value="HAD superfamily/HAD-like"/>
    <property type="match status" value="1"/>
</dbReference>
<dbReference type="GO" id="GO:0008967">
    <property type="term" value="F:phosphoglycolate phosphatase activity"/>
    <property type="evidence" value="ECO:0007669"/>
    <property type="project" value="UniProtKB-UniRule"/>
</dbReference>
<comment type="cofactor">
    <cofactor evidence="2 10">
        <name>Mg(2+)</name>
        <dbReference type="ChEBI" id="CHEBI:18420"/>
    </cofactor>
</comment>
<keyword evidence="7 10" id="KW-0378">Hydrolase</keyword>
<dbReference type="SUPFAM" id="SSF56784">
    <property type="entry name" value="HAD-like"/>
    <property type="match status" value="1"/>
</dbReference>
<dbReference type="GO" id="GO:0006281">
    <property type="term" value="P:DNA repair"/>
    <property type="evidence" value="ECO:0007669"/>
    <property type="project" value="TreeGrafter"/>
</dbReference>
<evidence type="ECO:0000256" key="5">
    <source>
        <dbReference type="ARBA" id="ARBA00013078"/>
    </source>
</evidence>
<dbReference type="GO" id="GO:0005975">
    <property type="term" value="P:carbohydrate metabolic process"/>
    <property type="evidence" value="ECO:0007669"/>
    <property type="project" value="InterPro"/>
</dbReference>
<comment type="function">
    <text evidence="10">Specifically catalyzes the dephosphorylation of 2-phosphoglycolate. Is involved in the dissimilation of the intracellular 2-phosphoglycolate formed during the DNA repair of 3'-phosphoglycolate ends, a major class of DNA lesions induced by oxidative stress.</text>
</comment>
<evidence type="ECO:0000313" key="11">
    <source>
        <dbReference type="EMBL" id="GHC75893.1"/>
    </source>
</evidence>
<keyword evidence="12" id="KW-1185">Reference proteome</keyword>
<evidence type="ECO:0000256" key="3">
    <source>
        <dbReference type="ARBA" id="ARBA00004818"/>
    </source>
</evidence>
<dbReference type="GO" id="GO:0046295">
    <property type="term" value="P:glycolate biosynthetic process"/>
    <property type="evidence" value="ECO:0007669"/>
    <property type="project" value="UniProtKB-UniRule"/>
</dbReference>
<evidence type="ECO:0000256" key="1">
    <source>
        <dbReference type="ARBA" id="ARBA00000830"/>
    </source>
</evidence>
<dbReference type="InterPro" id="IPR041492">
    <property type="entry name" value="HAD_2"/>
</dbReference>
<organism evidence="11 12">
    <name type="scientific">Limoniibacter endophyticus</name>
    <dbReference type="NCBI Taxonomy" id="1565040"/>
    <lineage>
        <taxon>Bacteria</taxon>
        <taxon>Pseudomonadati</taxon>
        <taxon>Pseudomonadota</taxon>
        <taxon>Alphaproteobacteria</taxon>
        <taxon>Hyphomicrobiales</taxon>
        <taxon>Bartonellaceae</taxon>
        <taxon>Limoniibacter</taxon>
    </lineage>
</organism>
<protein>
    <recommendedName>
        <fullName evidence="5 10">Phosphoglycolate phosphatase</fullName>
        <shortName evidence="10">PGP</shortName>
        <shortName evidence="10">PGPase</shortName>
        <ecNumber evidence="5 10">3.1.3.18</ecNumber>
    </recommendedName>
</protein>
<dbReference type="SFLD" id="SFLDS00003">
    <property type="entry name" value="Haloacid_Dehalogenase"/>
    <property type="match status" value="1"/>
</dbReference>
<dbReference type="SFLD" id="SFLDG01129">
    <property type="entry name" value="C1.5:_HAD__Beta-PGM__Phosphata"/>
    <property type="match status" value="1"/>
</dbReference>
<dbReference type="PANTHER" id="PTHR43434">
    <property type="entry name" value="PHOSPHOGLYCOLATE PHOSPHATASE"/>
    <property type="match status" value="1"/>
</dbReference>
<gene>
    <name evidence="11" type="primary">gph</name>
    <name evidence="11" type="ORF">GCM10010136_26270</name>
</gene>
<dbReference type="Gene3D" id="1.10.150.240">
    <property type="entry name" value="Putative phosphatase, domain 2"/>
    <property type="match status" value="1"/>
</dbReference>
<dbReference type="InterPro" id="IPR050155">
    <property type="entry name" value="HAD-like_hydrolase_sf"/>
</dbReference>
<accession>A0A8J3GI45</accession>
<dbReference type="FunFam" id="3.40.50.1000:FF:000022">
    <property type="entry name" value="Phosphoglycolate phosphatase"/>
    <property type="match status" value="1"/>
</dbReference>
<keyword evidence="6 10" id="KW-0479">Metal-binding</keyword>
<dbReference type="NCBIfam" id="TIGR01549">
    <property type="entry name" value="HAD-SF-IA-v1"/>
    <property type="match status" value="1"/>
</dbReference>
<comment type="similarity">
    <text evidence="4 10">Belongs to the HAD-like hydrolase superfamily. CbbY/CbbZ/Gph/YieH family.</text>
</comment>
<dbReference type="UniPathway" id="UPA00865">
    <property type="reaction ID" value="UER00834"/>
</dbReference>
<keyword evidence="9 10" id="KW-0119">Carbohydrate metabolism</keyword>
<dbReference type="PRINTS" id="PR00413">
    <property type="entry name" value="HADHALOGNASE"/>
</dbReference>
<dbReference type="Proteomes" id="UP000641137">
    <property type="component" value="Unassembled WGS sequence"/>
</dbReference>
<evidence type="ECO:0000256" key="6">
    <source>
        <dbReference type="ARBA" id="ARBA00022723"/>
    </source>
</evidence>
<dbReference type="GO" id="GO:0046872">
    <property type="term" value="F:metal ion binding"/>
    <property type="evidence" value="ECO:0007669"/>
    <property type="project" value="UniProtKB-KW"/>
</dbReference>
<dbReference type="GO" id="GO:0005829">
    <property type="term" value="C:cytosol"/>
    <property type="evidence" value="ECO:0007669"/>
    <property type="project" value="TreeGrafter"/>
</dbReference>
<dbReference type="NCBIfam" id="TIGR01449">
    <property type="entry name" value="PGP_bact"/>
    <property type="match status" value="1"/>
</dbReference>
<dbReference type="Pfam" id="PF13419">
    <property type="entry name" value="HAD_2"/>
    <property type="match status" value="1"/>
</dbReference>
<comment type="catalytic activity">
    <reaction evidence="1 10">
        <text>2-phosphoglycolate + H2O = glycolate + phosphate</text>
        <dbReference type="Rhea" id="RHEA:14369"/>
        <dbReference type="ChEBI" id="CHEBI:15377"/>
        <dbReference type="ChEBI" id="CHEBI:29805"/>
        <dbReference type="ChEBI" id="CHEBI:43474"/>
        <dbReference type="ChEBI" id="CHEBI:58033"/>
        <dbReference type="EC" id="3.1.3.18"/>
    </reaction>
</comment>
<evidence type="ECO:0000256" key="7">
    <source>
        <dbReference type="ARBA" id="ARBA00022801"/>
    </source>
</evidence>
<feature type="binding site" evidence="10">
    <location>
        <position position="171"/>
    </location>
    <ligand>
        <name>Mg(2+)</name>
        <dbReference type="ChEBI" id="CHEBI:18420"/>
    </ligand>
</feature>
<dbReference type="InterPro" id="IPR023214">
    <property type="entry name" value="HAD_sf"/>
</dbReference>
<comment type="caution">
    <text evidence="11">The sequence shown here is derived from an EMBL/GenBank/DDBJ whole genome shotgun (WGS) entry which is preliminary data.</text>
</comment>
<dbReference type="RefSeq" id="WP_189490891.1">
    <property type="nucleotide sequence ID" value="NZ_BMZO01000008.1"/>
</dbReference>
<dbReference type="HAMAP" id="MF_00495">
    <property type="entry name" value="GPH_hydrolase_bact"/>
    <property type="match status" value="1"/>
</dbReference>
<dbReference type="SFLD" id="SFLDG01135">
    <property type="entry name" value="C1.5.6:_HAD__Beta-PGM__Phospha"/>
    <property type="match status" value="1"/>
</dbReference>
<dbReference type="InterPro" id="IPR037512">
    <property type="entry name" value="PGPase_prok"/>
</dbReference>
<dbReference type="AlphaFoldDB" id="A0A8J3GI45"/>
<dbReference type="InterPro" id="IPR023198">
    <property type="entry name" value="PGP-like_dom2"/>
</dbReference>
<dbReference type="EMBL" id="BMZO01000008">
    <property type="protein sequence ID" value="GHC75893.1"/>
    <property type="molecule type" value="Genomic_DNA"/>
</dbReference>
<evidence type="ECO:0000256" key="9">
    <source>
        <dbReference type="ARBA" id="ARBA00023277"/>
    </source>
</evidence>
<feature type="binding site" evidence="10">
    <location>
        <position position="9"/>
    </location>
    <ligand>
        <name>Mg(2+)</name>
        <dbReference type="ChEBI" id="CHEBI:18420"/>
    </ligand>
</feature>
<evidence type="ECO:0000256" key="4">
    <source>
        <dbReference type="ARBA" id="ARBA00006171"/>
    </source>
</evidence>